<dbReference type="PANTHER" id="PTHR20855:SF52">
    <property type="entry name" value="ADIPONECTIN RECEPTOR PROTEIN"/>
    <property type="match status" value="1"/>
</dbReference>
<reference evidence="8" key="1">
    <citation type="journal article" date="2021" name="Genome Biol. Evol.">
        <title>The assembled and annotated genome of the fairy-ring fungus Marasmius oreades.</title>
        <authorList>
            <person name="Hiltunen M."/>
            <person name="Ament-Velasquez S.L."/>
            <person name="Johannesson H."/>
        </authorList>
    </citation>
    <scope>NUCLEOTIDE SEQUENCE</scope>
    <source>
        <strain evidence="8">03SP1</strain>
    </source>
</reference>
<gene>
    <name evidence="8" type="ORF">E1B28_003340</name>
</gene>
<keyword evidence="4 7" id="KW-1133">Transmembrane helix</keyword>
<dbReference type="GO" id="GO:0006882">
    <property type="term" value="P:intracellular zinc ion homeostasis"/>
    <property type="evidence" value="ECO:0007669"/>
    <property type="project" value="TreeGrafter"/>
</dbReference>
<protein>
    <submittedName>
        <fullName evidence="8">Uncharacterized protein</fullName>
    </submittedName>
</protein>
<keyword evidence="6" id="KW-0862">Zinc</keyword>
<dbReference type="OrthoDB" id="529367at2759"/>
<dbReference type="EMBL" id="CM032191">
    <property type="protein sequence ID" value="KAG7085800.1"/>
    <property type="molecule type" value="Genomic_DNA"/>
</dbReference>
<dbReference type="AlphaFoldDB" id="A0A9P7RLS1"/>
<organism evidence="8 9">
    <name type="scientific">Marasmius oreades</name>
    <name type="common">fairy-ring Marasmius</name>
    <dbReference type="NCBI Taxonomy" id="181124"/>
    <lineage>
        <taxon>Eukaryota</taxon>
        <taxon>Fungi</taxon>
        <taxon>Dikarya</taxon>
        <taxon>Basidiomycota</taxon>
        <taxon>Agaricomycotina</taxon>
        <taxon>Agaricomycetes</taxon>
        <taxon>Agaricomycetidae</taxon>
        <taxon>Agaricales</taxon>
        <taxon>Marasmiineae</taxon>
        <taxon>Marasmiaceae</taxon>
        <taxon>Marasmius</taxon>
    </lineage>
</organism>
<dbReference type="InterPro" id="IPR004254">
    <property type="entry name" value="AdipoR/HlyIII-related"/>
</dbReference>
<sequence>MVLSHDEQLKLKRTVTLKEIPHWKVDSLYILTGYRRPQESWRGCLQSIYAFVHNETGNIHTHLWGGILFLYFLFTADPSKLTSGPTTWVDSAVFSVFFASAIFCLLSSAAFHTLLAHHSREVVSCCNAFDYVGIIVLTDGSFYPLLYYGFFCEPKTLALYASTTVFLGSATAFVVVDPKYAEPTHIA</sequence>
<dbReference type="Proteomes" id="UP001049176">
    <property type="component" value="Chromosome 11"/>
</dbReference>
<feature type="binding site" evidence="6">
    <location>
        <position position="112"/>
    </location>
    <ligand>
        <name>Zn(2+)</name>
        <dbReference type="ChEBI" id="CHEBI:29105"/>
    </ligand>
</feature>
<evidence type="ECO:0000256" key="5">
    <source>
        <dbReference type="ARBA" id="ARBA00023136"/>
    </source>
</evidence>
<dbReference type="GO" id="GO:0046872">
    <property type="term" value="F:metal ion binding"/>
    <property type="evidence" value="ECO:0007669"/>
    <property type="project" value="UniProtKB-KW"/>
</dbReference>
<dbReference type="GO" id="GO:0016020">
    <property type="term" value="C:membrane"/>
    <property type="evidence" value="ECO:0007669"/>
    <property type="project" value="UniProtKB-SubCell"/>
</dbReference>
<dbReference type="PANTHER" id="PTHR20855">
    <property type="entry name" value="ADIPOR/PROGESTIN RECEPTOR-RELATED"/>
    <property type="match status" value="1"/>
</dbReference>
<keyword evidence="3 7" id="KW-0812">Transmembrane</keyword>
<keyword evidence="5 7" id="KW-0472">Membrane</keyword>
<accession>A0A9P7RLS1</accession>
<evidence type="ECO:0000256" key="1">
    <source>
        <dbReference type="ARBA" id="ARBA00004141"/>
    </source>
</evidence>
<dbReference type="GeneID" id="66072416"/>
<feature type="transmembrane region" description="Helical" evidence="7">
    <location>
        <begin position="131"/>
        <end position="150"/>
    </location>
</feature>
<evidence type="ECO:0000256" key="7">
    <source>
        <dbReference type="SAM" id="Phobius"/>
    </source>
</evidence>
<comment type="caution">
    <text evidence="8">The sequence shown here is derived from an EMBL/GenBank/DDBJ whole genome shotgun (WGS) entry which is preliminary data.</text>
</comment>
<evidence type="ECO:0000256" key="4">
    <source>
        <dbReference type="ARBA" id="ARBA00022989"/>
    </source>
</evidence>
<evidence type="ECO:0000313" key="9">
    <source>
        <dbReference type="Proteomes" id="UP001049176"/>
    </source>
</evidence>
<evidence type="ECO:0000313" key="8">
    <source>
        <dbReference type="EMBL" id="KAG7085800.1"/>
    </source>
</evidence>
<feature type="transmembrane region" description="Helical" evidence="7">
    <location>
        <begin position="157"/>
        <end position="176"/>
    </location>
</feature>
<feature type="transmembrane region" description="Helical" evidence="7">
    <location>
        <begin position="88"/>
        <end position="111"/>
    </location>
</feature>
<dbReference type="Pfam" id="PF03006">
    <property type="entry name" value="HlyIII"/>
    <property type="match status" value="1"/>
</dbReference>
<evidence type="ECO:0000256" key="3">
    <source>
        <dbReference type="ARBA" id="ARBA00022692"/>
    </source>
</evidence>
<evidence type="ECO:0000256" key="2">
    <source>
        <dbReference type="ARBA" id="ARBA00007018"/>
    </source>
</evidence>
<name>A0A9P7RLS1_9AGAR</name>
<comment type="similarity">
    <text evidence="2">Belongs to the ADIPOR family.</text>
</comment>
<keyword evidence="9" id="KW-1185">Reference proteome</keyword>
<proteinExistence type="inferred from homology"/>
<evidence type="ECO:0000256" key="6">
    <source>
        <dbReference type="PIRSR" id="PIRSR604254-1"/>
    </source>
</evidence>
<comment type="subcellular location">
    <subcellularLocation>
        <location evidence="1">Membrane</location>
        <topology evidence="1">Multi-pass membrane protein</topology>
    </subcellularLocation>
</comment>
<keyword evidence="6" id="KW-0479">Metal-binding</keyword>
<dbReference type="KEGG" id="more:E1B28_003340"/>
<dbReference type="GO" id="GO:0038023">
    <property type="term" value="F:signaling receptor activity"/>
    <property type="evidence" value="ECO:0007669"/>
    <property type="project" value="TreeGrafter"/>
</dbReference>
<feature type="transmembrane region" description="Helical" evidence="7">
    <location>
        <begin position="59"/>
        <end position="76"/>
    </location>
</feature>
<dbReference type="RefSeq" id="XP_043002271.1">
    <property type="nucleotide sequence ID" value="XM_043160315.1"/>
</dbReference>